<sequence length="293" mass="33699">MEWIGTLQILTAVLSFSVNIILLICNYHRGKERWSTDGILITINAVLDCILSWYLIIADLFRISNPSLVYDGSPWCHVTFIFERAIGTSCLNVVMLLSVVRYLVIVQKKNSNRIVWTGATIALIFGLLTVTLIRSSNTKLHVYPSGMYCYPISTEEGKVESTTYFVYLLFYVPHMFIIPFCYFCISRHYSLIISTFDMTHFNVPTRIQAKVFGLAAVAVAYWACIMPHIIIVQSIYIFHTKPPPLLDGLLYWLKGCFLLINAIFPLLFHTEIQNNFYSIFVIREPSRPYNSYP</sequence>
<evidence type="ECO:0000313" key="2">
    <source>
        <dbReference type="Proteomes" id="UP001165960"/>
    </source>
</evidence>
<evidence type="ECO:0000313" key="1">
    <source>
        <dbReference type="EMBL" id="KAJ9067723.1"/>
    </source>
</evidence>
<organism evidence="1 2">
    <name type="scientific">Entomophthora muscae</name>
    <dbReference type="NCBI Taxonomy" id="34485"/>
    <lineage>
        <taxon>Eukaryota</taxon>
        <taxon>Fungi</taxon>
        <taxon>Fungi incertae sedis</taxon>
        <taxon>Zoopagomycota</taxon>
        <taxon>Entomophthoromycotina</taxon>
        <taxon>Entomophthoromycetes</taxon>
        <taxon>Entomophthorales</taxon>
        <taxon>Entomophthoraceae</taxon>
        <taxon>Entomophthora</taxon>
    </lineage>
</organism>
<proteinExistence type="predicted"/>
<dbReference type="EMBL" id="QTSX02003893">
    <property type="protein sequence ID" value="KAJ9067723.1"/>
    <property type="molecule type" value="Genomic_DNA"/>
</dbReference>
<accession>A0ACC2SZJ8</accession>
<dbReference type="Proteomes" id="UP001165960">
    <property type="component" value="Unassembled WGS sequence"/>
</dbReference>
<keyword evidence="2" id="KW-1185">Reference proteome</keyword>
<comment type="caution">
    <text evidence="1">The sequence shown here is derived from an EMBL/GenBank/DDBJ whole genome shotgun (WGS) entry which is preliminary data.</text>
</comment>
<gene>
    <name evidence="1" type="ORF">DSO57_1036253</name>
</gene>
<reference evidence="1" key="1">
    <citation type="submission" date="2022-04" db="EMBL/GenBank/DDBJ databases">
        <title>Genome of the entomopathogenic fungus Entomophthora muscae.</title>
        <authorList>
            <person name="Elya C."/>
            <person name="Lovett B.R."/>
            <person name="Lee E."/>
            <person name="Macias A.M."/>
            <person name="Hajek A.E."/>
            <person name="De Bivort B.L."/>
            <person name="Kasson M.T."/>
            <person name="De Fine Licht H.H."/>
            <person name="Stajich J.E."/>
        </authorList>
    </citation>
    <scope>NUCLEOTIDE SEQUENCE</scope>
    <source>
        <strain evidence="1">Berkeley</strain>
    </source>
</reference>
<name>A0ACC2SZJ8_9FUNG</name>
<protein>
    <submittedName>
        <fullName evidence="1">Uncharacterized protein</fullName>
    </submittedName>
</protein>